<proteinExistence type="predicted"/>
<sequence>MINLSNSKKNEFYVFTYIVLYNLRSTVKLLNNVHELVESNPVKNLINGECIFNFDTIRLNIVESIKEYLSIKNKDWEDFITNTQKRSIEKYDNYVSLTLYEIWKRLLKTGVLTCPKKHIALENFGTVEKDKIIDVYASKLTINDTHTRIRSYAKLLLNNINRIICDASYLNVNKKMYKLSNLSNLIFNIEVLDTKNELIVTPRTHPIYRNDNSKAIKHCIDMLYVFGTINKNISMTSLRSNNSVRFTLAEDYVKSNLKQELDLSLDETAMSTVIEILRTKLKSLTDEQNNLVDDLDEYRKKFDSRNEELNNDIRKICSSLETLKDINV</sequence>
<evidence type="ECO:0000256" key="1">
    <source>
        <dbReference type="SAM" id="Coils"/>
    </source>
</evidence>
<dbReference type="Proteomes" id="UP000002909">
    <property type="component" value="Segment"/>
</dbReference>
<dbReference type="GeneID" id="14295582"/>
<organismHost>
    <name type="scientific">Yersinia enterocolitica</name>
    <dbReference type="NCBI Taxonomy" id="630"/>
</organismHost>
<gene>
    <name evidence="2" type="primary">g098</name>
    <name evidence="2" type="ORF">BN80_098</name>
</gene>
<dbReference type="KEGG" id="vg:14295582"/>
<dbReference type="EMBL" id="HE956709">
    <property type="protein sequence ID" value="CCI88672.1"/>
    <property type="molecule type" value="Genomic_DNA"/>
</dbReference>
<protein>
    <submittedName>
        <fullName evidence="2">Uncharacterized protein</fullName>
    </submittedName>
</protein>
<keyword evidence="1" id="KW-0175">Coiled coil</keyword>
<name>I7LEK8_BPPR1</name>
<keyword evidence="3" id="KW-1185">Reference proteome</keyword>
<reference evidence="2 3" key="1">
    <citation type="submission" date="2012-06" db="EMBL/GenBank/DDBJ databases">
        <title>Genomic characterization of five bacteriophages specific for Yersinia species.</title>
        <authorList>
            <person name="Skurnik M."/>
            <person name="Nawaz A."/>
            <person name="Happonen L."/>
            <person name="Butcher S."/>
            <person name="Mattinen L."/>
        </authorList>
    </citation>
    <scope>NUCLEOTIDE SEQUENCE [LARGE SCALE GENOMIC DNA]</scope>
</reference>
<feature type="coiled-coil region" evidence="1">
    <location>
        <begin position="274"/>
        <end position="301"/>
    </location>
</feature>
<evidence type="ECO:0000313" key="2">
    <source>
        <dbReference type="EMBL" id="CCI88672.1"/>
    </source>
</evidence>
<evidence type="ECO:0000313" key="3">
    <source>
        <dbReference type="Proteomes" id="UP000002909"/>
    </source>
</evidence>
<dbReference type="RefSeq" id="YP_007235931.1">
    <property type="nucleotide sequence ID" value="NC_019909.1"/>
</dbReference>
<organism evidence="2 3">
    <name type="scientific">Yersinia phage phiR1-RT</name>
    <dbReference type="NCBI Taxonomy" id="1206558"/>
    <lineage>
        <taxon>Viruses</taxon>
        <taxon>Duplodnaviria</taxon>
        <taxon>Heunggongvirae</taxon>
        <taxon>Uroviricota</taxon>
        <taxon>Caudoviricetes</taxon>
        <taxon>Pantevenvirales</taxon>
        <taxon>Straboviridae</taxon>
        <taxon>Tevenvirinae</taxon>
        <taxon>Tegunavirus</taxon>
        <taxon>Tegunavirus r1rt</taxon>
    </lineage>
</organism>
<accession>I7LEK8</accession>